<feature type="compositionally biased region" description="Low complexity" evidence="1">
    <location>
        <begin position="427"/>
        <end position="445"/>
    </location>
</feature>
<dbReference type="SUPFAM" id="SSF54616">
    <property type="entry name" value="DNA-binding domain of Mlu1-box binding protein MBP1"/>
    <property type="match status" value="1"/>
</dbReference>
<dbReference type="InterPro" id="IPR051642">
    <property type="entry name" value="SWI6-like"/>
</dbReference>
<dbReference type="AlphaFoldDB" id="A0A5C3EI79"/>
<feature type="domain" description="HTH APSES-type" evidence="2">
    <location>
        <begin position="73"/>
        <end position="185"/>
    </location>
</feature>
<dbReference type="PROSITE" id="PS51299">
    <property type="entry name" value="HTH_APSES"/>
    <property type="match status" value="1"/>
</dbReference>
<dbReference type="EMBL" id="OOIN01000032">
    <property type="protein sequence ID" value="SPO30293.1"/>
    <property type="molecule type" value="Genomic_DNA"/>
</dbReference>
<dbReference type="OrthoDB" id="5562739at2759"/>
<dbReference type="PANTHER" id="PTHR43828:SF5">
    <property type="entry name" value="TRANSCRIPTIONAL REPRESSOR XBP1"/>
    <property type="match status" value="1"/>
</dbReference>
<dbReference type="GO" id="GO:0030907">
    <property type="term" value="C:MBF transcription complex"/>
    <property type="evidence" value="ECO:0007669"/>
    <property type="project" value="TreeGrafter"/>
</dbReference>
<accession>A0A5C3EI79</accession>
<dbReference type="InterPro" id="IPR003163">
    <property type="entry name" value="Tscrpt_reg_HTH_APSES-type"/>
</dbReference>
<evidence type="ECO:0000259" key="2">
    <source>
        <dbReference type="PROSITE" id="PS51299"/>
    </source>
</evidence>
<evidence type="ECO:0000313" key="3">
    <source>
        <dbReference type="EMBL" id="SPO30293.1"/>
    </source>
</evidence>
<proteinExistence type="predicted"/>
<evidence type="ECO:0000313" key="4">
    <source>
        <dbReference type="Proteomes" id="UP000324022"/>
    </source>
</evidence>
<dbReference type="GO" id="GO:0003677">
    <property type="term" value="F:DNA binding"/>
    <property type="evidence" value="ECO:0007669"/>
    <property type="project" value="InterPro"/>
</dbReference>
<feature type="compositionally biased region" description="Low complexity" evidence="1">
    <location>
        <begin position="334"/>
        <end position="349"/>
    </location>
</feature>
<evidence type="ECO:0000256" key="1">
    <source>
        <dbReference type="SAM" id="MobiDB-lite"/>
    </source>
</evidence>
<dbReference type="GO" id="GO:0000981">
    <property type="term" value="F:DNA-binding transcription factor activity, RNA polymerase II-specific"/>
    <property type="evidence" value="ECO:0007669"/>
    <property type="project" value="UniProtKB-ARBA"/>
</dbReference>
<feature type="compositionally biased region" description="Pro residues" evidence="1">
    <location>
        <begin position="446"/>
        <end position="455"/>
    </location>
</feature>
<feature type="region of interest" description="Disordered" evidence="1">
    <location>
        <begin position="25"/>
        <end position="49"/>
    </location>
</feature>
<feature type="region of interest" description="Disordered" evidence="1">
    <location>
        <begin position="306"/>
        <end position="349"/>
    </location>
</feature>
<dbReference type="InterPro" id="IPR036887">
    <property type="entry name" value="HTH_APSES_sf"/>
</dbReference>
<feature type="region of interest" description="Disordered" evidence="1">
    <location>
        <begin position="422"/>
        <end position="471"/>
    </location>
</feature>
<protein>
    <recommendedName>
        <fullName evidence="2">HTH APSES-type domain-containing protein</fullName>
    </recommendedName>
</protein>
<dbReference type="GO" id="GO:0033309">
    <property type="term" value="C:SBF transcription complex"/>
    <property type="evidence" value="ECO:0007669"/>
    <property type="project" value="TreeGrafter"/>
</dbReference>
<organism evidence="3 4">
    <name type="scientific">Ustilago trichophora</name>
    <dbReference type="NCBI Taxonomy" id="86804"/>
    <lineage>
        <taxon>Eukaryota</taxon>
        <taxon>Fungi</taxon>
        <taxon>Dikarya</taxon>
        <taxon>Basidiomycota</taxon>
        <taxon>Ustilaginomycotina</taxon>
        <taxon>Ustilaginomycetes</taxon>
        <taxon>Ustilaginales</taxon>
        <taxon>Ustilaginaceae</taxon>
        <taxon>Ustilago</taxon>
    </lineage>
</organism>
<feature type="compositionally biased region" description="Polar residues" evidence="1">
    <location>
        <begin position="459"/>
        <end position="471"/>
    </location>
</feature>
<dbReference type="Gene3D" id="3.10.260.10">
    <property type="entry name" value="Transcription regulator HTH, APSES-type DNA-binding domain"/>
    <property type="match status" value="1"/>
</dbReference>
<gene>
    <name evidence="3" type="ORF">UTRI_05757</name>
</gene>
<name>A0A5C3EI79_9BASI</name>
<reference evidence="3 4" key="1">
    <citation type="submission" date="2018-03" db="EMBL/GenBank/DDBJ databases">
        <authorList>
            <person name="Guldener U."/>
        </authorList>
    </citation>
    <scope>NUCLEOTIDE SEQUENCE [LARGE SCALE GENOMIC DNA]</scope>
    <source>
        <strain evidence="3 4">NBRC100155</strain>
    </source>
</reference>
<keyword evidence="4" id="KW-1185">Reference proteome</keyword>
<dbReference type="Proteomes" id="UP000324022">
    <property type="component" value="Unassembled WGS sequence"/>
</dbReference>
<sequence length="471" mass="49487">MPMGHTTDGSFHAGTGIARKRGLPYARNHVDGPSPHTAQPPAGGNASGVSFYISGPRPARLFPTPVHEFRKGKYATTGGDRGFMTVFEYDVRGHTMMIDVDTSFVRFTSITQALGKNKVNFGRLVRTCPALDPHITKLKGGYLSIQGTWLPYDLAKELSRRIAWEIRDHLVPLFGYDFPSICLRPDSEGFGQLAIGMSQKRARKRHNNGGPHQTSCYGPSLPISVVDGQTVEHKLIGKGGVQNPYQQSQPATTFHYSKGFGLERPHWYGHDGLATNGMTAGLDNMMWPAAAPIGAGGGGGGGGGLQVPGLGSAGSTPHASCTSPLVGLEGSGGSPILSSPPSSNTSTSSAQNYAANYGLMVPPTVPSHSMSNEAASNEAGGGSSSLFELHHASLSSVKPEPIAETRGCGGFSNHAYSSYTDQSTQLSTWSDSSHASASAYVSSSPTSPPPAPHAPPTFQFDSWQQSTGSSS</sequence>
<dbReference type="FunFam" id="3.10.260.10:FF:000007">
    <property type="entry name" value="DNA-binding domain of Mlu1-box binding protein MBP1"/>
    <property type="match status" value="1"/>
</dbReference>
<feature type="region of interest" description="Disordered" evidence="1">
    <location>
        <begin position="364"/>
        <end position="384"/>
    </location>
</feature>
<dbReference type="PANTHER" id="PTHR43828">
    <property type="entry name" value="ASPARAGINASE"/>
    <property type="match status" value="1"/>
</dbReference>